<dbReference type="InterPro" id="IPR017438">
    <property type="entry name" value="ATP-NAD_kinase_N"/>
</dbReference>
<accession>A0A0G1A8A0</accession>
<dbReference type="Pfam" id="PF00781">
    <property type="entry name" value="DAGK_cat"/>
    <property type="match status" value="1"/>
</dbReference>
<gene>
    <name evidence="2" type="ORF">UV20_C0002G0049</name>
</gene>
<evidence type="ECO:0000259" key="1">
    <source>
        <dbReference type="Pfam" id="PF00781"/>
    </source>
</evidence>
<dbReference type="InterPro" id="IPR001206">
    <property type="entry name" value="Diacylglycerol_kinase_cat_dom"/>
</dbReference>
<name>A0A0G1A8A0_9BACT</name>
<evidence type="ECO:0000313" key="2">
    <source>
        <dbReference type="EMBL" id="KKS57260.1"/>
    </source>
</evidence>
<dbReference type="EMBL" id="LCDO01000002">
    <property type="protein sequence ID" value="KKS57260.1"/>
    <property type="molecule type" value="Genomic_DNA"/>
</dbReference>
<dbReference type="Gene3D" id="3.40.50.10330">
    <property type="entry name" value="Probable inorganic polyphosphate/atp-NAD kinase, domain 1"/>
    <property type="match status" value="1"/>
</dbReference>
<feature type="domain" description="DAGKc" evidence="1">
    <location>
        <begin position="75"/>
        <end position="180"/>
    </location>
</feature>
<proteinExistence type="predicted"/>
<evidence type="ECO:0000313" key="3">
    <source>
        <dbReference type="Proteomes" id="UP000034837"/>
    </source>
</evidence>
<dbReference type="SUPFAM" id="SSF111331">
    <property type="entry name" value="NAD kinase/diacylglycerol kinase-like"/>
    <property type="match status" value="1"/>
</dbReference>
<dbReference type="AlphaFoldDB" id="A0A0G1A8A0"/>
<dbReference type="InterPro" id="IPR016064">
    <property type="entry name" value="NAD/diacylglycerol_kinase_sf"/>
</dbReference>
<organism evidence="2 3">
    <name type="scientific">Candidatus Magasanikbacteria bacterium GW2011_GWA2_42_32</name>
    <dbReference type="NCBI Taxonomy" id="1619039"/>
    <lineage>
        <taxon>Bacteria</taxon>
        <taxon>Candidatus Magasanikiibacteriota</taxon>
    </lineage>
</organism>
<protein>
    <recommendedName>
        <fullName evidence="1">DAGKc domain-containing protein</fullName>
    </recommendedName>
</protein>
<reference evidence="2 3" key="1">
    <citation type="journal article" date="2015" name="Nature">
        <title>rRNA introns, odd ribosomes, and small enigmatic genomes across a large radiation of phyla.</title>
        <authorList>
            <person name="Brown C.T."/>
            <person name="Hug L.A."/>
            <person name="Thomas B.C."/>
            <person name="Sharon I."/>
            <person name="Castelle C.J."/>
            <person name="Singh A."/>
            <person name="Wilkins M.J."/>
            <person name="Williams K.H."/>
            <person name="Banfield J.F."/>
        </authorList>
    </citation>
    <scope>NUCLEOTIDE SEQUENCE [LARGE SCALE GENOMIC DNA]</scope>
</reference>
<dbReference type="Gene3D" id="2.60.200.40">
    <property type="match status" value="1"/>
</dbReference>
<dbReference type="Proteomes" id="UP000034837">
    <property type="component" value="Unassembled WGS sequence"/>
</dbReference>
<dbReference type="GO" id="GO:0016301">
    <property type="term" value="F:kinase activity"/>
    <property type="evidence" value="ECO:0007669"/>
    <property type="project" value="InterPro"/>
</dbReference>
<comment type="caution">
    <text evidence="2">The sequence shown here is derived from an EMBL/GenBank/DDBJ whole genome shotgun (WGS) entry which is preliminary data.</text>
</comment>
<sequence>MKPALKPLKKNFLNPEKARKELQSLVNGGMQRNGVARRIKSVLPPANLNYGLDKKSSNSYIYLYDTYVQDPEYKNIIANIEKRLRDFEIFGKTIKLSSFTNPKVLIEDEMRHGSSTVVMVGNDDTFIRILSRAADLNVTFGFIPVGQKRNHFAEVLGMPLNEKACEVISARKIEKLDYATINEKFFFICYLFIPSAKLRVQCDENFTADLRQEKFEVAIANLLPPPFESQRFHLHPQDGQMEIYFRPTGGGLLSSLMASKKKKKISTFFFKKILLKMEKPALVVADGRESKEAMISIEINKKKLAMIVGKNRQF</sequence>